<dbReference type="GO" id="GO:1990234">
    <property type="term" value="C:transferase complex"/>
    <property type="evidence" value="ECO:0007669"/>
    <property type="project" value="UniProtKB-ARBA"/>
</dbReference>
<feature type="repeat" description="WD" evidence="6">
    <location>
        <begin position="983"/>
        <end position="1024"/>
    </location>
</feature>
<dbReference type="PROSITE" id="PS50294">
    <property type="entry name" value="WD_REPEATS_REGION"/>
    <property type="match status" value="9"/>
</dbReference>
<reference evidence="8" key="1">
    <citation type="submission" date="2021-03" db="EMBL/GenBank/DDBJ databases">
        <authorList>
            <person name="Tagirdzhanova G."/>
        </authorList>
    </citation>
    <scope>NUCLEOTIDE SEQUENCE</scope>
</reference>
<dbReference type="InterPro" id="IPR036322">
    <property type="entry name" value="WD40_repeat_dom_sf"/>
</dbReference>
<comment type="function">
    <text evidence="5">Involved in mitochondrial fission. Acts as an adapter protein required to form mitochondrial fission complexes. Formation of these complexes is required to promote constriction and fission of the mitochondrial compartment at a late step in mitochondrial division.</text>
</comment>
<dbReference type="Pfam" id="PF00400">
    <property type="entry name" value="WD40"/>
    <property type="match status" value="12"/>
</dbReference>
<dbReference type="Gene3D" id="2.130.10.10">
    <property type="entry name" value="YVTN repeat-like/Quinoprotein amine dehydrogenase"/>
    <property type="match status" value="4"/>
</dbReference>
<dbReference type="InterPro" id="IPR015943">
    <property type="entry name" value="WD40/YVTN_repeat-like_dom_sf"/>
</dbReference>
<feature type="repeat" description="WD" evidence="6">
    <location>
        <begin position="1193"/>
        <end position="1234"/>
    </location>
</feature>
<feature type="repeat" description="WD" evidence="6">
    <location>
        <begin position="1318"/>
        <end position="1359"/>
    </location>
</feature>
<dbReference type="Pfam" id="PF24883">
    <property type="entry name" value="NPHP3_N"/>
    <property type="match status" value="1"/>
</dbReference>
<evidence type="ECO:0000256" key="6">
    <source>
        <dbReference type="PROSITE-ProRule" id="PRU00221"/>
    </source>
</evidence>
<feature type="repeat" description="WD" evidence="6">
    <location>
        <begin position="941"/>
        <end position="982"/>
    </location>
</feature>
<dbReference type="PROSITE" id="PS50082">
    <property type="entry name" value="WD_REPEATS_2"/>
    <property type="match status" value="11"/>
</dbReference>
<gene>
    <name evidence="8" type="ORF">GOMPHAMPRED_000288</name>
</gene>
<dbReference type="InterPro" id="IPR020472">
    <property type="entry name" value="WD40_PAC1"/>
</dbReference>
<dbReference type="Gene3D" id="3.40.50.1580">
    <property type="entry name" value="Nucleoside phosphorylase domain"/>
    <property type="match status" value="1"/>
</dbReference>
<feature type="repeat" description="WD" evidence="6">
    <location>
        <begin position="1074"/>
        <end position="1108"/>
    </location>
</feature>
<comment type="caution">
    <text evidence="8">The sequence shown here is derived from an EMBL/GenBank/DDBJ whole genome shotgun (WGS) entry which is preliminary data.</text>
</comment>
<evidence type="ECO:0000256" key="5">
    <source>
        <dbReference type="ARBA" id="ARBA00043913"/>
    </source>
</evidence>
<dbReference type="SMART" id="SM00320">
    <property type="entry name" value="WD40"/>
    <property type="match status" value="12"/>
</dbReference>
<dbReference type="InterPro" id="IPR056884">
    <property type="entry name" value="NPHP3-like_N"/>
</dbReference>
<name>A0A8H3HUZ1_9LECA</name>
<dbReference type="InterPro" id="IPR035994">
    <property type="entry name" value="Nucleoside_phosphorylase_sf"/>
</dbReference>
<evidence type="ECO:0000256" key="3">
    <source>
        <dbReference type="ARBA" id="ARBA00038415"/>
    </source>
</evidence>
<dbReference type="Gene3D" id="3.40.50.300">
    <property type="entry name" value="P-loop containing nucleotide triphosphate hydrolases"/>
    <property type="match status" value="1"/>
</dbReference>
<dbReference type="CDD" id="cd00200">
    <property type="entry name" value="WD40"/>
    <property type="match status" value="2"/>
</dbReference>
<dbReference type="GO" id="GO:0005634">
    <property type="term" value="C:nucleus"/>
    <property type="evidence" value="ECO:0007669"/>
    <property type="project" value="TreeGrafter"/>
</dbReference>
<organism evidence="8 9">
    <name type="scientific">Gomphillus americanus</name>
    <dbReference type="NCBI Taxonomy" id="1940652"/>
    <lineage>
        <taxon>Eukaryota</taxon>
        <taxon>Fungi</taxon>
        <taxon>Dikarya</taxon>
        <taxon>Ascomycota</taxon>
        <taxon>Pezizomycotina</taxon>
        <taxon>Lecanoromycetes</taxon>
        <taxon>OSLEUM clade</taxon>
        <taxon>Ostropomycetidae</taxon>
        <taxon>Ostropales</taxon>
        <taxon>Graphidaceae</taxon>
        <taxon>Gomphilloideae</taxon>
        <taxon>Gomphillus</taxon>
    </lineage>
</organism>
<evidence type="ECO:0000256" key="1">
    <source>
        <dbReference type="ARBA" id="ARBA00022574"/>
    </source>
</evidence>
<dbReference type="GO" id="GO:0003824">
    <property type="term" value="F:catalytic activity"/>
    <property type="evidence" value="ECO:0007669"/>
    <property type="project" value="InterPro"/>
</dbReference>
<feature type="domain" description="Nephrocystin 3-like N-terminal" evidence="7">
    <location>
        <begin position="380"/>
        <end position="537"/>
    </location>
</feature>
<sequence length="1554" mass="172986">MAPDNNDYTVGWISALYDERASAEALLDEEYDDLPLKEGDDNSYTLGKIGQHNVVIAGMPVGTYGTTLAAIVAANLLRSFPNIRFGLLVGVGGGVPGAKDLRLGDVVISIPEGINGGVIQYDFGTAIQEKKFIRKGSLNKPPMIIANALGKLRSKAERKGYSCWQHYDNMLERNPKMKPRFSRPSKDDLYEADYVHEGNESDCLKCSPERLVSRTERPEQEEPLVFYGTVGSANKVLRDAQVRDELNEQAGIICFETEAAGLMDNFPCIVIRGICDYADTHKNKEWQPYASAVAAAFAKELVLSIAPSLVVNLPQANQILKEGKISERQDQQVAHLHSIETKIDLTKLSCANGAAYNSFSGVDEADSRCLPGTRLDLLTQIREWATTSSKCIFWLNGMAGTGKSTIARTLAAEFDEQEQLGASFFFKSGQGDRGTASAFVVTIANQLAHSIPEIRPLISKALKGNPSITDQALRPQFERLILHPLQEITNPDRSVCVIVIDALDECENEDHIKSIVKLLSQLESVKMMRMRIIITSRPELPTKLGFRMVSKDTYQDLILHRIEKSVVGHDIALFFRHKFEQIRFEWSEPSHFALPADWPGENNIEVLTEMAIPLFIFAATVCRFIGDRFSNPQESLNLVLEYRNETGLDQMDQTYKPILDRILNISGKRNELQELTIKRFRNVVGSIIVLADYLSIDSLANLLQMDRLDIYNLLRHLHSVLDNVDDLNRPIRPLHLSFANYLLEPKRCPTNQFQIDEMATHTYLAYKCIDLLQSSKLLKQDICDLKRPGFLRSEIEQSTLSRCIPSELQYACCYWVLHLEKSRCKISDRDKFHLFLDERFLWWLEALSLIGRISTAIGMVSTLQTLVNEKDSSELVDFLLDAQRFILTNCFIADIAPLQLNYSSVVFAPQRCFVRSKCNLPKWLIRSPPMEETWTGRLQTLEGHSGEVNSVAFSPDGKQLVTSSMDKTVKIWGAGTGFLLHTLQAHSAVVNSAIFSPDGSQLASCSHDKTVRMWHVGTRSLQQTIEFPNWVGSVAFSPCGKELACACYDQKVRIVDTNTGSVQQILEGQKGYCISSVTFSPDGKQLAYSSYDGTVRIFDAGTGSVKQILEQKTGHFAEQAVFSPDGRQLASGSSDGRVRIWDTGTGFLQQTLKGHSDGIQSVAFSPDGKQVGSASLDRRVKIWNVDTGMLQKTEEHSKGVRSVAFSPDGKRLASASIDGTVRTWDLESLQQIFEGHSNSVATLNFSPDGEQLVSYSYDRTVKIWDTSTGSLKHTLEGDSNAVRSVTFSSGKKQLACCCGMDQTIKIWDVGTRILKRTLKGHSCHINSIVLSPEGKQLVSCSNNHAIAIWDVDTGDLHRMLEGHIGAVNSAAFSLNGKQLASCSDDCTVKMWDVGNGDLQQTFEGHAGGVKSIAFPPDGKNQLYSASDDKVIKIWDTGTGSLLRTIETQSWITKMSFHPTLAILNTNAGQIEVDYRDLDQIPSKISATGWVWKSENWIGIGDEKIIWLPPEYRHITSVFMGQTFVLGLVSGRVIFFEFSFEEAKIAGIPYKRTYT</sequence>
<dbReference type="PANTHER" id="PTHR22847:SF637">
    <property type="entry name" value="WD REPEAT DOMAIN 5B"/>
    <property type="match status" value="1"/>
</dbReference>
<dbReference type="SUPFAM" id="SSF52540">
    <property type="entry name" value="P-loop containing nucleoside triphosphate hydrolases"/>
    <property type="match status" value="1"/>
</dbReference>
<feature type="repeat" description="WD" evidence="6">
    <location>
        <begin position="1275"/>
        <end position="1317"/>
    </location>
</feature>
<evidence type="ECO:0000256" key="4">
    <source>
        <dbReference type="ARBA" id="ARBA00039789"/>
    </source>
</evidence>
<feature type="repeat" description="WD" evidence="6">
    <location>
        <begin position="1122"/>
        <end position="1151"/>
    </location>
</feature>
<dbReference type="InterPro" id="IPR011044">
    <property type="entry name" value="Quino_amine_DH_bsu"/>
</dbReference>
<dbReference type="SUPFAM" id="SSF50969">
    <property type="entry name" value="YVTN repeat-like/Quinoprotein amine dehydrogenase"/>
    <property type="match status" value="1"/>
</dbReference>
<evidence type="ECO:0000256" key="2">
    <source>
        <dbReference type="ARBA" id="ARBA00022737"/>
    </source>
</evidence>
<proteinExistence type="inferred from homology"/>
<protein>
    <recommendedName>
        <fullName evidence="4">Mitochondrial division protein 1</fullName>
    </recommendedName>
</protein>
<accession>A0A8H3HUZ1</accession>
<dbReference type="EMBL" id="CAJPDQ010000001">
    <property type="protein sequence ID" value="CAF9903472.1"/>
    <property type="molecule type" value="Genomic_DNA"/>
</dbReference>
<feature type="repeat" description="WD" evidence="6">
    <location>
        <begin position="1360"/>
        <end position="1401"/>
    </location>
</feature>
<feature type="repeat" description="WD" evidence="6">
    <location>
        <begin position="1233"/>
        <end position="1274"/>
    </location>
</feature>
<dbReference type="OrthoDB" id="674604at2759"/>
<dbReference type="SUPFAM" id="SSF53167">
    <property type="entry name" value="Purine and uridine phosphorylases"/>
    <property type="match status" value="1"/>
</dbReference>
<dbReference type="Proteomes" id="UP000664169">
    <property type="component" value="Unassembled WGS sequence"/>
</dbReference>
<feature type="repeat" description="WD" evidence="6">
    <location>
        <begin position="1152"/>
        <end position="1193"/>
    </location>
</feature>
<dbReference type="PRINTS" id="PR00320">
    <property type="entry name" value="GPROTEINBRPT"/>
</dbReference>
<dbReference type="InterPro" id="IPR001680">
    <property type="entry name" value="WD40_rpt"/>
</dbReference>
<dbReference type="InterPro" id="IPR027417">
    <property type="entry name" value="P-loop_NTPase"/>
</dbReference>
<evidence type="ECO:0000313" key="9">
    <source>
        <dbReference type="Proteomes" id="UP000664169"/>
    </source>
</evidence>
<dbReference type="InterPro" id="IPR019775">
    <property type="entry name" value="WD40_repeat_CS"/>
</dbReference>
<feature type="repeat" description="WD" evidence="6">
    <location>
        <begin position="1402"/>
        <end position="1444"/>
    </location>
</feature>
<keyword evidence="1 6" id="KW-0853">WD repeat</keyword>
<evidence type="ECO:0000259" key="7">
    <source>
        <dbReference type="Pfam" id="PF24883"/>
    </source>
</evidence>
<keyword evidence="2" id="KW-0677">Repeat</keyword>
<dbReference type="GO" id="GO:0009116">
    <property type="term" value="P:nucleoside metabolic process"/>
    <property type="evidence" value="ECO:0007669"/>
    <property type="project" value="InterPro"/>
</dbReference>
<comment type="similarity">
    <text evidence="3">Belongs to the WD repeat MDV1/CAF4 family.</text>
</comment>
<keyword evidence="9" id="KW-1185">Reference proteome</keyword>
<dbReference type="PROSITE" id="PS00678">
    <property type="entry name" value="WD_REPEATS_1"/>
    <property type="match status" value="4"/>
</dbReference>
<dbReference type="PANTHER" id="PTHR22847">
    <property type="entry name" value="WD40 REPEAT PROTEIN"/>
    <property type="match status" value="1"/>
</dbReference>
<evidence type="ECO:0000313" key="8">
    <source>
        <dbReference type="EMBL" id="CAF9903472.1"/>
    </source>
</evidence>
<dbReference type="SUPFAM" id="SSF50978">
    <property type="entry name" value="WD40 repeat-like"/>
    <property type="match status" value="1"/>
</dbReference>